<keyword evidence="1" id="KW-0472">Membrane</keyword>
<accession>A0A067TAS2</accession>
<organism evidence="2 3">
    <name type="scientific">Galerina marginata (strain CBS 339.88)</name>
    <dbReference type="NCBI Taxonomy" id="685588"/>
    <lineage>
        <taxon>Eukaryota</taxon>
        <taxon>Fungi</taxon>
        <taxon>Dikarya</taxon>
        <taxon>Basidiomycota</taxon>
        <taxon>Agaricomycotina</taxon>
        <taxon>Agaricomycetes</taxon>
        <taxon>Agaricomycetidae</taxon>
        <taxon>Agaricales</taxon>
        <taxon>Agaricineae</taxon>
        <taxon>Strophariaceae</taxon>
        <taxon>Galerina</taxon>
    </lineage>
</organism>
<protein>
    <submittedName>
        <fullName evidence="2">Uncharacterized protein</fullName>
    </submittedName>
</protein>
<sequence>MTQPVYPVSASVYLVCLYNQSTPFFFSLLLATSAPLLVTTVSVCLRPFSSLVVKSHPQTNRLYLLHLTDLPISVSTDYRFAQPPIRASYLSFLFSFSCCVILLFCMDTDIASNKRLIARTPSYNKKFKHDYRMYHQHKSSLQFFIFSSLFLLSTP</sequence>
<keyword evidence="3" id="KW-1185">Reference proteome</keyword>
<evidence type="ECO:0000313" key="3">
    <source>
        <dbReference type="Proteomes" id="UP000027222"/>
    </source>
</evidence>
<dbReference type="EMBL" id="KL142372">
    <property type="protein sequence ID" value="KDR80325.1"/>
    <property type="molecule type" value="Genomic_DNA"/>
</dbReference>
<proteinExistence type="predicted"/>
<keyword evidence="1" id="KW-0812">Transmembrane</keyword>
<dbReference type="HOGENOM" id="CLU_1695612_0_0_1"/>
<feature type="transmembrane region" description="Helical" evidence="1">
    <location>
        <begin position="87"/>
        <end position="106"/>
    </location>
</feature>
<feature type="transmembrane region" description="Helical" evidence="1">
    <location>
        <begin position="24"/>
        <end position="48"/>
    </location>
</feature>
<reference evidence="3" key="1">
    <citation type="journal article" date="2014" name="Proc. Natl. Acad. Sci. U.S.A.">
        <title>Extensive sampling of basidiomycete genomes demonstrates inadequacy of the white-rot/brown-rot paradigm for wood decay fungi.</title>
        <authorList>
            <person name="Riley R."/>
            <person name="Salamov A.A."/>
            <person name="Brown D.W."/>
            <person name="Nagy L.G."/>
            <person name="Floudas D."/>
            <person name="Held B.W."/>
            <person name="Levasseur A."/>
            <person name="Lombard V."/>
            <person name="Morin E."/>
            <person name="Otillar R."/>
            <person name="Lindquist E.A."/>
            <person name="Sun H."/>
            <person name="LaButti K.M."/>
            <person name="Schmutz J."/>
            <person name="Jabbour D."/>
            <person name="Luo H."/>
            <person name="Baker S.E."/>
            <person name="Pisabarro A.G."/>
            <person name="Walton J.D."/>
            <person name="Blanchette R.A."/>
            <person name="Henrissat B."/>
            <person name="Martin F."/>
            <person name="Cullen D."/>
            <person name="Hibbett D.S."/>
            <person name="Grigoriev I.V."/>
        </authorList>
    </citation>
    <scope>NUCLEOTIDE SEQUENCE [LARGE SCALE GENOMIC DNA]</scope>
    <source>
        <strain evidence="3">CBS 339.88</strain>
    </source>
</reference>
<evidence type="ECO:0000256" key="1">
    <source>
        <dbReference type="SAM" id="Phobius"/>
    </source>
</evidence>
<evidence type="ECO:0000313" key="2">
    <source>
        <dbReference type="EMBL" id="KDR80325.1"/>
    </source>
</evidence>
<keyword evidence="1" id="KW-1133">Transmembrane helix</keyword>
<gene>
    <name evidence="2" type="ORF">GALMADRAFT_1191257</name>
</gene>
<dbReference type="AlphaFoldDB" id="A0A067TAS2"/>
<name>A0A067TAS2_GALM3</name>
<dbReference type="Proteomes" id="UP000027222">
    <property type="component" value="Unassembled WGS sequence"/>
</dbReference>